<gene>
    <name evidence="2" type="ORF">LACBIDRAFT_324759</name>
</gene>
<dbReference type="GeneID" id="6074281"/>
<accession>B0D2Y4</accession>
<dbReference type="EMBL" id="DS547096">
    <property type="protein sequence ID" value="EDR11177.1"/>
    <property type="molecule type" value="Genomic_DNA"/>
</dbReference>
<proteinExistence type="predicted"/>
<organism evidence="3">
    <name type="scientific">Laccaria bicolor (strain S238N-H82 / ATCC MYA-4686)</name>
    <name type="common">Bicoloured deceiver</name>
    <name type="synonym">Laccaria laccata var. bicolor</name>
    <dbReference type="NCBI Taxonomy" id="486041"/>
    <lineage>
        <taxon>Eukaryota</taxon>
        <taxon>Fungi</taxon>
        <taxon>Dikarya</taxon>
        <taxon>Basidiomycota</taxon>
        <taxon>Agaricomycotina</taxon>
        <taxon>Agaricomycetes</taxon>
        <taxon>Agaricomycetidae</taxon>
        <taxon>Agaricales</taxon>
        <taxon>Agaricineae</taxon>
        <taxon>Hydnangiaceae</taxon>
        <taxon>Laccaria</taxon>
    </lineage>
</organism>
<reference evidence="2 3" key="1">
    <citation type="journal article" date="2008" name="Nature">
        <title>The genome of Laccaria bicolor provides insights into mycorrhizal symbiosis.</title>
        <authorList>
            <person name="Martin F."/>
            <person name="Aerts A."/>
            <person name="Ahren D."/>
            <person name="Brun A."/>
            <person name="Danchin E.G.J."/>
            <person name="Duchaussoy F."/>
            <person name="Gibon J."/>
            <person name="Kohler A."/>
            <person name="Lindquist E."/>
            <person name="Pereda V."/>
            <person name="Salamov A."/>
            <person name="Shapiro H.J."/>
            <person name="Wuyts J."/>
            <person name="Blaudez D."/>
            <person name="Buee M."/>
            <person name="Brokstein P."/>
            <person name="Canbaeck B."/>
            <person name="Cohen D."/>
            <person name="Courty P.E."/>
            <person name="Coutinho P.M."/>
            <person name="Delaruelle C."/>
            <person name="Detter J.C."/>
            <person name="Deveau A."/>
            <person name="DiFazio S."/>
            <person name="Duplessis S."/>
            <person name="Fraissinet-Tachet L."/>
            <person name="Lucic E."/>
            <person name="Frey-Klett P."/>
            <person name="Fourrey C."/>
            <person name="Feussner I."/>
            <person name="Gay G."/>
            <person name="Grimwood J."/>
            <person name="Hoegger P.J."/>
            <person name="Jain P."/>
            <person name="Kilaru S."/>
            <person name="Labbe J."/>
            <person name="Lin Y.C."/>
            <person name="Legue V."/>
            <person name="Le Tacon F."/>
            <person name="Marmeisse R."/>
            <person name="Melayah D."/>
            <person name="Montanini B."/>
            <person name="Muratet M."/>
            <person name="Nehls U."/>
            <person name="Niculita-Hirzel H."/>
            <person name="Oudot-Le Secq M.P."/>
            <person name="Peter M."/>
            <person name="Quesneville H."/>
            <person name="Rajashekar B."/>
            <person name="Reich M."/>
            <person name="Rouhier N."/>
            <person name="Schmutz J."/>
            <person name="Yin T."/>
            <person name="Chalot M."/>
            <person name="Henrissat B."/>
            <person name="Kuees U."/>
            <person name="Lucas S."/>
            <person name="Van de Peer Y."/>
            <person name="Podila G.K."/>
            <person name="Polle A."/>
            <person name="Pukkila P.J."/>
            <person name="Richardson P.M."/>
            <person name="Rouze P."/>
            <person name="Sanders I.R."/>
            <person name="Stajich J.E."/>
            <person name="Tunlid A."/>
            <person name="Tuskan G."/>
            <person name="Grigoriev I.V."/>
        </authorList>
    </citation>
    <scope>NUCLEOTIDE SEQUENCE [LARGE SCALE GENOMIC DNA]</scope>
    <source>
        <strain evidence="3">S238N-H82 / ATCC MYA-4686</strain>
    </source>
</reference>
<evidence type="ECO:0000313" key="3">
    <source>
        <dbReference type="Proteomes" id="UP000001194"/>
    </source>
</evidence>
<dbReference type="HOGENOM" id="CLU_1094453_0_0_1"/>
<protein>
    <submittedName>
        <fullName evidence="2">Predicted protein</fullName>
    </submittedName>
</protein>
<evidence type="ECO:0000313" key="2">
    <source>
        <dbReference type="EMBL" id="EDR11177.1"/>
    </source>
</evidence>
<keyword evidence="1" id="KW-0732">Signal</keyword>
<dbReference type="KEGG" id="lbc:LACBIDRAFT_324759"/>
<keyword evidence="3" id="KW-1185">Reference proteome</keyword>
<sequence>MRLSNGWVFSIVVPLALLHGAPSGAKPSSLADLLFPDKGMAEIEGGKVETCKMFSVRLNGEYRDLARINGKGQLFQLWTKLNKMLHSNAGRQKPKLVQIIGQSPISGVACGSGIHGFRIDGQVSNGRKIVPNVRNAVLHLLFCDPEPEIFEHGECTDNGYGMGCEKHPVTEAQFPDTTKSGQELHGCCICPQKGVTRDLDFYSCNIRADYEARINGKTIEAAVDKIDLRHIRQERAWRRPHLKFHFAPLSAVAM</sequence>
<evidence type="ECO:0000256" key="1">
    <source>
        <dbReference type="SAM" id="SignalP"/>
    </source>
</evidence>
<dbReference type="InParanoid" id="B0D2Y4"/>
<dbReference type="AlphaFoldDB" id="B0D2Y4"/>
<feature type="chain" id="PRO_5005335929" evidence="1">
    <location>
        <begin position="26"/>
        <end position="254"/>
    </location>
</feature>
<feature type="signal peptide" evidence="1">
    <location>
        <begin position="1"/>
        <end position="25"/>
    </location>
</feature>
<dbReference type="Proteomes" id="UP000001194">
    <property type="component" value="Unassembled WGS sequence"/>
</dbReference>
<dbReference type="RefSeq" id="XP_001878478.1">
    <property type="nucleotide sequence ID" value="XM_001878443.1"/>
</dbReference>
<name>B0D2Y4_LACBS</name>